<dbReference type="AlphaFoldDB" id="A0A1N5UU39"/>
<dbReference type="GeneID" id="41588364"/>
<evidence type="ECO:0000313" key="3">
    <source>
        <dbReference type="Proteomes" id="UP000195607"/>
    </source>
</evidence>
<protein>
    <submittedName>
        <fullName evidence="2">Membrane protein</fullName>
    </submittedName>
</protein>
<keyword evidence="1" id="KW-1133">Transmembrane helix</keyword>
<feature type="transmembrane region" description="Helical" evidence="1">
    <location>
        <begin position="12"/>
        <end position="34"/>
    </location>
</feature>
<feature type="transmembrane region" description="Helical" evidence="1">
    <location>
        <begin position="40"/>
        <end position="63"/>
    </location>
</feature>
<keyword evidence="1" id="KW-0812">Transmembrane</keyword>
<sequence>MKSLVPLAVFKAGTNVIPYISAIFLVIAVILPIYFYPGYFLASVVNYAPFLVLSIFIIGYNIVQYRKRADIEIFEDKIIIVTTNKRFNVYYSDIQDITRDMNDGKKLFIIQTKSGRKIALYDRKLITFKTTLIDFIKSRTSSGQGQK</sequence>
<gene>
    <name evidence="2" type="ORF">CSP5_1105</name>
</gene>
<evidence type="ECO:0000256" key="1">
    <source>
        <dbReference type="SAM" id="Phobius"/>
    </source>
</evidence>
<reference evidence="2 3" key="1">
    <citation type="submission" date="2016-04" db="EMBL/GenBank/DDBJ databases">
        <authorList>
            <person name="Evans L.H."/>
            <person name="Alamgir A."/>
            <person name="Owens N."/>
            <person name="Weber N.D."/>
            <person name="Virtaneva K."/>
            <person name="Barbian K."/>
            <person name="Babar A."/>
            <person name="Rosenke K."/>
        </authorList>
    </citation>
    <scope>NUCLEOTIDE SEQUENCE [LARGE SCALE GENOMIC DNA]</scope>
    <source>
        <strain evidence="3">S5(T) (JCM 30642 \VKM B-2941)</strain>
    </source>
</reference>
<dbReference type="EMBL" id="LT671858">
    <property type="protein sequence ID" value="SIM63869.1"/>
    <property type="molecule type" value="Genomic_DNA"/>
</dbReference>
<evidence type="ECO:0000313" key="2">
    <source>
        <dbReference type="EMBL" id="SIM63869.1"/>
    </source>
</evidence>
<proteinExistence type="predicted"/>
<dbReference type="Proteomes" id="UP000195607">
    <property type="component" value="Chromosome I"/>
</dbReference>
<keyword evidence="1" id="KW-0472">Membrane</keyword>
<accession>A0A1N5UU39</accession>
<dbReference type="RefSeq" id="WP_148689807.1">
    <property type="nucleotide sequence ID" value="NZ_LT671858.1"/>
</dbReference>
<name>A0A1N5UU39_9ARCH</name>
<organism evidence="2 3">
    <name type="scientific">Cuniculiplasma divulgatum</name>
    <dbReference type="NCBI Taxonomy" id="1673428"/>
    <lineage>
        <taxon>Archaea</taxon>
        <taxon>Methanobacteriati</taxon>
        <taxon>Thermoplasmatota</taxon>
        <taxon>Thermoplasmata</taxon>
        <taxon>Thermoplasmatales</taxon>
        <taxon>Cuniculiplasmataceae</taxon>
        <taxon>Cuniculiplasma</taxon>
    </lineage>
</organism>